<evidence type="ECO:0000313" key="3">
    <source>
        <dbReference type="Proteomes" id="UP000829685"/>
    </source>
</evidence>
<accession>A0A9P9WS86</accession>
<dbReference type="Pfam" id="PF09692">
    <property type="entry name" value="Arb1"/>
    <property type="match status" value="1"/>
</dbReference>
<keyword evidence="3" id="KW-1185">Reference proteome</keyword>
<feature type="compositionally biased region" description="Low complexity" evidence="1">
    <location>
        <begin position="27"/>
        <end position="41"/>
    </location>
</feature>
<name>A0A9P9WS86_9PEZI</name>
<comment type="caution">
    <text evidence="2">The sequence shown here is derived from an EMBL/GenBank/DDBJ whole genome shotgun (WGS) entry which is preliminary data.</text>
</comment>
<gene>
    <name evidence="2" type="ORF">JX265_003643</name>
</gene>
<dbReference type="EMBL" id="JAFIMR010000006">
    <property type="protein sequence ID" value="KAI1877635.1"/>
    <property type="molecule type" value="Genomic_DNA"/>
</dbReference>
<dbReference type="Proteomes" id="UP000829685">
    <property type="component" value="Unassembled WGS sequence"/>
</dbReference>
<evidence type="ECO:0000313" key="2">
    <source>
        <dbReference type="EMBL" id="KAI1877635.1"/>
    </source>
</evidence>
<organism evidence="2 3">
    <name type="scientific">Neoarthrinium moseri</name>
    <dbReference type="NCBI Taxonomy" id="1658444"/>
    <lineage>
        <taxon>Eukaryota</taxon>
        <taxon>Fungi</taxon>
        <taxon>Dikarya</taxon>
        <taxon>Ascomycota</taxon>
        <taxon>Pezizomycotina</taxon>
        <taxon>Sordariomycetes</taxon>
        <taxon>Xylariomycetidae</taxon>
        <taxon>Amphisphaeriales</taxon>
        <taxon>Apiosporaceae</taxon>
        <taxon>Neoarthrinium</taxon>
    </lineage>
</organism>
<dbReference type="OrthoDB" id="435402at2759"/>
<dbReference type="InterPro" id="IPR018606">
    <property type="entry name" value="Arb1"/>
</dbReference>
<proteinExistence type="predicted"/>
<dbReference type="AlphaFoldDB" id="A0A9P9WS86"/>
<evidence type="ECO:0000256" key="1">
    <source>
        <dbReference type="SAM" id="MobiDB-lite"/>
    </source>
</evidence>
<dbReference type="GO" id="GO:0031047">
    <property type="term" value="P:regulatory ncRNA-mediated gene silencing"/>
    <property type="evidence" value="ECO:0007669"/>
    <property type="project" value="InterPro"/>
</dbReference>
<sequence>MADHQFEPVDHHPTDHSANGERKDSTSGDSASSKTLSSGSAGCDESKDLATDEHDCSGSLPCEPQMLSAHVASDEEAAPEPAPTDVGGSMHFSMDAPKKKKKKRSKPGKTRRAITGFEEFYADSPTTPDEHQENKKLYDPILPFAQRIETCIQRYRQKRRFDSPRNFLFDKYLALGGIESAQRMFQGLDKNDLKQLSAEEIREATARDVIQPGVGGSKFYDPENPEHWRVDFAIVVKGFLSRWVPENYPRSDTSFEEDNKQAADLIHNFLKYVQAVDACPEYTSQILAAEAICSIAPDELRNVRQLYKELRDPFNTAAKFLFCDGGVFEIEKEPSNDGAATKTPLAFDEQDPSMVPEKLDPFTQLVIFRLTVMDALKDSDHQAADEDPRNIRVVSTKNETYQVVSVKRRKKSEKKMLEKLLGQQDLQGKVKSAGTLNLQRSVIDHAYSNMPRPDQLDLSKEPIEAFIIDDDFLAKVQPGMKLQLVVCELNIGIKFIKEVNDVRVSFDTLLPQSLMLTWKEPVESDRPAPSVDSPSLGMGIGVDDETVLDI</sequence>
<feature type="compositionally biased region" description="Basic and acidic residues" evidence="1">
    <location>
        <begin position="44"/>
        <end position="56"/>
    </location>
</feature>
<feature type="region of interest" description="Disordered" evidence="1">
    <location>
        <begin position="1"/>
        <end position="113"/>
    </location>
</feature>
<protein>
    <submittedName>
        <fullName evidence="2">Uncharacterized protein</fullName>
    </submittedName>
</protein>
<feature type="compositionally biased region" description="Basic and acidic residues" evidence="1">
    <location>
        <begin position="1"/>
        <end position="26"/>
    </location>
</feature>
<feature type="compositionally biased region" description="Basic residues" evidence="1">
    <location>
        <begin position="98"/>
        <end position="112"/>
    </location>
</feature>
<dbReference type="GO" id="GO:0033167">
    <property type="term" value="C:ARC complex"/>
    <property type="evidence" value="ECO:0007669"/>
    <property type="project" value="InterPro"/>
</dbReference>
<reference evidence="2" key="1">
    <citation type="submission" date="2021-03" db="EMBL/GenBank/DDBJ databases">
        <title>Revisited historic fungal species revealed as producer of novel bioactive compounds through whole genome sequencing and comparative genomics.</title>
        <authorList>
            <person name="Vignolle G.A."/>
            <person name="Hochenegger N."/>
            <person name="Mach R.L."/>
            <person name="Mach-Aigner A.R."/>
            <person name="Javad Rahimi M."/>
            <person name="Salim K.A."/>
            <person name="Chan C.M."/>
            <person name="Lim L.B.L."/>
            <person name="Cai F."/>
            <person name="Druzhinina I.S."/>
            <person name="U'Ren J.M."/>
            <person name="Derntl C."/>
        </authorList>
    </citation>
    <scope>NUCLEOTIDE SEQUENCE</scope>
    <source>
        <strain evidence="2">TUCIM 5799</strain>
    </source>
</reference>